<evidence type="ECO:0000313" key="1">
    <source>
        <dbReference type="EMBL" id="OWR45600.1"/>
    </source>
</evidence>
<organism evidence="1 2">
    <name type="scientific">Danaus plexippus plexippus</name>
    <dbReference type="NCBI Taxonomy" id="278856"/>
    <lineage>
        <taxon>Eukaryota</taxon>
        <taxon>Metazoa</taxon>
        <taxon>Ecdysozoa</taxon>
        <taxon>Arthropoda</taxon>
        <taxon>Hexapoda</taxon>
        <taxon>Insecta</taxon>
        <taxon>Pterygota</taxon>
        <taxon>Neoptera</taxon>
        <taxon>Endopterygota</taxon>
        <taxon>Lepidoptera</taxon>
        <taxon>Glossata</taxon>
        <taxon>Ditrysia</taxon>
        <taxon>Papilionoidea</taxon>
        <taxon>Nymphalidae</taxon>
        <taxon>Danainae</taxon>
        <taxon>Danaini</taxon>
        <taxon>Danaina</taxon>
        <taxon>Danaus</taxon>
        <taxon>Danaus</taxon>
    </lineage>
</organism>
<accession>A0A212EVS2</accession>
<gene>
    <name evidence="1" type="ORF">KGM_205481B</name>
</gene>
<protein>
    <submittedName>
        <fullName evidence="1">Uncharacterized protein</fullName>
    </submittedName>
</protein>
<dbReference type="EMBL" id="AGBW02012122">
    <property type="protein sequence ID" value="OWR45600.1"/>
    <property type="molecule type" value="Genomic_DNA"/>
</dbReference>
<evidence type="ECO:0000313" key="2">
    <source>
        <dbReference type="Proteomes" id="UP000007151"/>
    </source>
</evidence>
<keyword evidence="2" id="KW-1185">Reference proteome</keyword>
<reference evidence="1 2" key="1">
    <citation type="journal article" date="2011" name="Cell">
        <title>The monarch butterfly genome yields insights into long-distance migration.</title>
        <authorList>
            <person name="Zhan S."/>
            <person name="Merlin C."/>
            <person name="Boore J.L."/>
            <person name="Reppert S.M."/>
        </authorList>
    </citation>
    <scope>NUCLEOTIDE SEQUENCE [LARGE SCALE GENOMIC DNA]</scope>
    <source>
        <strain evidence="1">F-2</strain>
    </source>
</reference>
<name>A0A212EVS2_DANPL</name>
<comment type="caution">
    <text evidence="1">The sequence shown here is derived from an EMBL/GenBank/DDBJ whole genome shotgun (WGS) entry which is preliminary data.</text>
</comment>
<dbReference type="Proteomes" id="UP000007151">
    <property type="component" value="Unassembled WGS sequence"/>
</dbReference>
<proteinExistence type="predicted"/>
<dbReference type="AlphaFoldDB" id="A0A212EVS2"/>
<feature type="non-terminal residue" evidence="1">
    <location>
        <position position="1"/>
    </location>
</feature>
<dbReference type="InParanoid" id="A0A212EVS2"/>
<sequence length="167" mass="18683">ASFVSVFEGYDILAVSSEYKRLTGKLKPRYTDIEADYRTQPWSQSSTTFGRDLRYNTQHCGTCTCHETFQSLQSVSTNQISNFTQSNATPVTNKQISDFELNYAVTGILNLEDVAEEPSTSCMLPNTLDSKLNTTDDEKIVVTDEPIIYDVNQLNIGASTVIEDKEL</sequence>
<dbReference type="KEGG" id="dpl:KGM_205481B"/>